<dbReference type="Pfam" id="PF01501">
    <property type="entry name" value="Glyco_transf_8"/>
    <property type="match status" value="1"/>
</dbReference>
<sequence length="458" mass="52728">MSHNGYDSFFEDDSGGEQLQSGQGEQGGQGIERAEHSGKEESKQKESTKETSTTTTSTEQKSIEQQLDELSIIPNGDDKRAYITLLTRASYLAGVVILAHTLKQQGSKYPLIVLYTSTLTEAALDALELEAEKSNLILKPCNLLIPAEHHELNVAVKRFEDTWTKLRVFEHYDEGFDTLCYLDADMTILKNMDSVFECANKIPTDSIGAVHDCVCSPDKEEWTPEDHCADNCALNASTYPGDLMTFNKENSSKRTFQLFNSGMFVFHPSESLWDEMLKFFDETPLLGTFRFPDQDFLIHFFSNRWVGLLWKYNAVKTMAYRHENLWDKDQIVCLHYIVDKPWAKRIGEDGVAGFKGKDGETHRWWWDEYEAWATLRQEQGEFKVVAIMSKHVARRESEVSDTDRPDMDAIGANVHDTKENEKELEASEDENEDENEEDEEEWWFDEQAFKWWQAGIRP</sequence>
<keyword evidence="3" id="KW-1185">Reference proteome</keyword>
<dbReference type="EMBL" id="JAXOVC010000005">
    <property type="protein sequence ID" value="KAK4501199.1"/>
    <property type="molecule type" value="Genomic_DNA"/>
</dbReference>
<name>A0ABR0EI51_ZASCE</name>
<reference evidence="2 3" key="1">
    <citation type="journal article" date="2023" name="G3 (Bethesda)">
        <title>A chromosome-level genome assembly of Zasmidium syzygii isolated from banana leaves.</title>
        <authorList>
            <person name="van Westerhoven A.C."/>
            <person name="Mehrabi R."/>
            <person name="Talebi R."/>
            <person name="Steentjes M.B.F."/>
            <person name="Corcolon B."/>
            <person name="Chong P.A."/>
            <person name="Kema G.H.J."/>
            <person name="Seidl M.F."/>
        </authorList>
    </citation>
    <scope>NUCLEOTIDE SEQUENCE [LARGE SCALE GENOMIC DNA]</scope>
    <source>
        <strain evidence="2 3">P124</strain>
    </source>
</reference>
<evidence type="ECO:0008006" key="4">
    <source>
        <dbReference type="Google" id="ProtNLM"/>
    </source>
</evidence>
<protein>
    <recommendedName>
        <fullName evidence="4">Nucleotide-diphospho-sugar transferase</fullName>
    </recommendedName>
</protein>
<dbReference type="PANTHER" id="PTHR11183">
    <property type="entry name" value="GLYCOGENIN SUBFAMILY MEMBER"/>
    <property type="match status" value="1"/>
</dbReference>
<feature type="compositionally biased region" description="Basic and acidic residues" evidence="1">
    <location>
        <begin position="32"/>
        <end position="49"/>
    </location>
</feature>
<proteinExistence type="predicted"/>
<feature type="compositionally biased region" description="Low complexity" evidence="1">
    <location>
        <begin position="50"/>
        <end position="60"/>
    </location>
</feature>
<gene>
    <name evidence="2" type="ORF">PRZ48_007006</name>
</gene>
<dbReference type="InterPro" id="IPR029044">
    <property type="entry name" value="Nucleotide-diphossugar_trans"/>
</dbReference>
<evidence type="ECO:0000313" key="2">
    <source>
        <dbReference type="EMBL" id="KAK4501199.1"/>
    </source>
</evidence>
<dbReference type="Gene3D" id="3.90.550.10">
    <property type="entry name" value="Spore Coat Polysaccharide Biosynthesis Protein SpsA, Chain A"/>
    <property type="match status" value="1"/>
</dbReference>
<feature type="compositionally biased region" description="Acidic residues" evidence="1">
    <location>
        <begin position="426"/>
        <end position="444"/>
    </location>
</feature>
<dbReference type="CDD" id="cd02537">
    <property type="entry name" value="GT8_Glycogenin"/>
    <property type="match status" value="1"/>
</dbReference>
<accession>A0ABR0EI51</accession>
<dbReference type="InterPro" id="IPR002495">
    <property type="entry name" value="Glyco_trans_8"/>
</dbReference>
<feature type="compositionally biased region" description="Basic and acidic residues" evidence="1">
    <location>
        <begin position="396"/>
        <end position="407"/>
    </location>
</feature>
<feature type="region of interest" description="Disordered" evidence="1">
    <location>
        <begin position="1"/>
        <end position="64"/>
    </location>
</feature>
<evidence type="ECO:0000313" key="3">
    <source>
        <dbReference type="Proteomes" id="UP001305779"/>
    </source>
</evidence>
<dbReference type="Proteomes" id="UP001305779">
    <property type="component" value="Unassembled WGS sequence"/>
</dbReference>
<evidence type="ECO:0000256" key="1">
    <source>
        <dbReference type="SAM" id="MobiDB-lite"/>
    </source>
</evidence>
<comment type="caution">
    <text evidence="2">The sequence shown here is derived from an EMBL/GenBank/DDBJ whole genome shotgun (WGS) entry which is preliminary data.</text>
</comment>
<dbReference type="InterPro" id="IPR050587">
    <property type="entry name" value="GNT1/Glycosyltrans_8"/>
</dbReference>
<dbReference type="SUPFAM" id="SSF53448">
    <property type="entry name" value="Nucleotide-diphospho-sugar transferases"/>
    <property type="match status" value="1"/>
</dbReference>
<feature type="compositionally biased region" description="Basic and acidic residues" evidence="1">
    <location>
        <begin position="415"/>
        <end position="425"/>
    </location>
</feature>
<organism evidence="2 3">
    <name type="scientific">Zasmidium cellare</name>
    <name type="common">Wine cellar mold</name>
    <name type="synonym">Racodium cellare</name>
    <dbReference type="NCBI Taxonomy" id="395010"/>
    <lineage>
        <taxon>Eukaryota</taxon>
        <taxon>Fungi</taxon>
        <taxon>Dikarya</taxon>
        <taxon>Ascomycota</taxon>
        <taxon>Pezizomycotina</taxon>
        <taxon>Dothideomycetes</taxon>
        <taxon>Dothideomycetidae</taxon>
        <taxon>Mycosphaerellales</taxon>
        <taxon>Mycosphaerellaceae</taxon>
        <taxon>Zasmidium</taxon>
    </lineage>
</organism>
<feature type="region of interest" description="Disordered" evidence="1">
    <location>
        <begin position="396"/>
        <end position="444"/>
    </location>
</feature>